<dbReference type="InterPro" id="IPR050763">
    <property type="entry name" value="ABC_transporter_ATP-binding"/>
</dbReference>
<dbReference type="PANTHER" id="PTHR42711">
    <property type="entry name" value="ABC TRANSPORTER ATP-BINDING PROTEIN"/>
    <property type="match status" value="1"/>
</dbReference>
<dbReference type="AlphaFoldDB" id="A0A4R1K436"/>
<sequence length="273" mass="30230">MMLLEVDNIRKTYGKVTAVDGVSFCIGKGEIFGLLGENGAGKTTTIKMLSTLAKPDSGKILLNGQEIMKDRKATRKSIAVVSQDMNLDYEMTVFEVMYVYALLRGIRNSVQEIDKTIERFGLSAKRDAKVGTLSGGQKRRVMAARALLSGAELVFMDEPTVGLDPSVRREMWDIILQMQADGRSILLTTHYTDEAEYLCGRVAIMEKGRIIRLDTPEKLIDTAGCFAVDVNSRTMLFQDGQEADEYITAEGLTGLKVRRTKLDDVMVNIGRAV</sequence>
<protein>
    <submittedName>
        <fullName evidence="7">ABC-2 type transport system ATP-binding protein</fullName>
    </submittedName>
</protein>
<dbReference type="InterPro" id="IPR027417">
    <property type="entry name" value="P-loop_NTPase"/>
</dbReference>
<dbReference type="OrthoDB" id="9804819at2"/>
<keyword evidence="4" id="KW-0547">Nucleotide-binding</keyword>
<dbReference type="Gene3D" id="3.40.50.300">
    <property type="entry name" value="P-loop containing nucleotide triphosphate hydrolases"/>
    <property type="match status" value="1"/>
</dbReference>
<dbReference type="PROSITE" id="PS50893">
    <property type="entry name" value="ABC_TRANSPORTER_2"/>
    <property type="match status" value="1"/>
</dbReference>
<comment type="caution">
    <text evidence="7">The sequence shown here is derived from an EMBL/GenBank/DDBJ whole genome shotgun (WGS) entry which is preliminary data.</text>
</comment>
<evidence type="ECO:0000256" key="4">
    <source>
        <dbReference type="ARBA" id="ARBA00022741"/>
    </source>
</evidence>
<keyword evidence="3" id="KW-0536">Nodulation</keyword>
<evidence type="ECO:0000313" key="8">
    <source>
        <dbReference type="Proteomes" id="UP000294614"/>
    </source>
</evidence>
<evidence type="ECO:0000256" key="2">
    <source>
        <dbReference type="ARBA" id="ARBA00022448"/>
    </source>
</evidence>
<evidence type="ECO:0000256" key="3">
    <source>
        <dbReference type="ARBA" id="ARBA00022458"/>
    </source>
</evidence>
<keyword evidence="5 7" id="KW-0067">ATP-binding</keyword>
<feature type="domain" description="ABC transporter" evidence="6">
    <location>
        <begin position="4"/>
        <end position="232"/>
    </location>
</feature>
<dbReference type="SUPFAM" id="SSF52540">
    <property type="entry name" value="P-loop containing nucleoside triphosphate hydrolases"/>
    <property type="match status" value="1"/>
</dbReference>
<gene>
    <name evidence="7" type="ORF">C8D98_2677</name>
</gene>
<dbReference type="PANTHER" id="PTHR42711:SF5">
    <property type="entry name" value="ABC TRANSPORTER ATP-BINDING PROTEIN NATA"/>
    <property type="match status" value="1"/>
</dbReference>
<proteinExistence type="inferred from homology"/>
<comment type="similarity">
    <text evidence="1">Belongs to the ABC transporter superfamily.</text>
</comment>
<dbReference type="GO" id="GO:0005524">
    <property type="term" value="F:ATP binding"/>
    <property type="evidence" value="ECO:0007669"/>
    <property type="project" value="UniProtKB-KW"/>
</dbReference>
<dbReference type="RefSeq" id="WP_132874639.1">
    <property type="nucleotide sequence ID" value="NZ_SMGG01000007.1"/>
</dbReference>
<evidence type="ECO:0000313" key="7">
    <source>
        <dbReference type="EMBL" id="TCK58473.1"/>
    </source>
</evidence>
<dbReference type="SMART" id="SM00382">
    <property type="entry name" value="AAA"/>
    <property type="match status" value="1"/>
</dbReference>
<organism evidence="7 8">
    <name type="scientific">Seleniivibrio woodruffii</name>
    <dbReference type="NCBI Taxonomy" id="1078050"/>
    <lineage>
        <taxon>Bacteria</taxon>
        <taxon>Pseudomonadati</taxon>
        <taxon>Deferribacterota</taxon>
        <taxon>Deferribacteres</taxon>
        <taxon>Deferribacterales</taxon>
        <taxon>Geovibrionaceae</taxon>
        <taxon>Seleniivibrio</taxon>
    </lineage>
</organism>
<dbReference type="EMBL" id="SMGG01000007">
    <property type="protein sequence ID" value="TCK58473.1"/>
    <property type="molecule type" value="Genomic_DNA"/>
</dbReference>
<dbReference type="GO" id="GO:0016887">
    <property type="term" value="F:ATP hydrolysis activity"/>
    <property type="evidence" value="ECO:0007669"/>
    <property type="project" value="InterPro"/>
</dbReference>
<reference evidence="7 8" key="1">
    <citation type="submission" date="2019-03" db="EMBL/GenBank/DDBJ databases">
        <title>Genomic Encyclopedia of Type Strains, Phase IV (KMG-IV): sequencing the most valuable type-strain genomes for metagenomic binning, comparative biology and taxonomic classification.</title>
        <authorList>
            <person name="Goeker M."/>
        </authorList>
    </citation>
    <scope>NUCLEOTIDE SEQUENCE [LARGE SCALE GENOMIC DNA]</scope>
    <source>
        <strain evidence="7 8">DSM 24984</strain>
    </source>
</reference>
<keyword evidence="8" id="KW-1185">Reference proteome</keyword>
<name>A0A4R1K436_9BACT</name>
<dbReference type="Pfam" id="PF00005">
    <property type="entry name" value="ABC_tran"/>
    <property type="match status" value="1"/>
</dbReference>
<evidence type="ECO:0000259" key="6">
    <source>
        <dbReference type="PROSITE" id="PS50893"/>
    </source>
</evidence>
<dbReference type="InterPro" id="IPR003593">
    <property type="entry name" value="AAA+_ATPase"/>
</dbReference>
<evidence type="ECO:0000256" key="1">
    <source>
        <dbReference type="ARBA" id="ARBA00005417"/>
    </source>
</evidence>
<dbReference type="Proteomes" id="UP000294614">
    <property type="component" value="Unassembled WGS sequence"/>
</dbReference>
<evidence type="ECO:0000256" key="5">
    <source>
        <dbReference type="ARBA" id="ARBA00022840"/>
    </source>
</evidence>
<dbReference type="InterPro" id="IPR003439">
    <property type="entry name" value="ABC_transporter-like_ATP-bd"/>
</dbReference>
<accession>A0A4R1K436</accession>
<keyword evidence="2" id="KW-0813">Transport</keyword>